<protein>
    <recommendedName>
        <fullName evidence="1">DUF4143 domain-containing protein</fullName>
    </recommendedName>
</protein>
<accession>A0ABZ0S9L3</accession>
<sequence>MSELGRDVGVSATTAKQWISVLVASNQILLLELYYRSQGKRLAKLPKLYFTDTGLAAYLLGFAAAETLLAGREAGALWENHVAIQWLRWRDWHQPSANLWYWRDQAGNEVDLLIERNGALHAIERKLTEQPGPRDTRGLAKLRAFYGDRVATRAWIACTMRQCHEIAPGVDATPGWEIWDLDAE</sequence>
<evidence type="ECO:0000259" key="1">
    <source>
        <dbReference type="Pfam" id="PF13635"/>
    </source>
</evidence>
<dbReference type="Pfam" id="PF13635">
    <property type="entry name" value="DUF4143"/>
    <property type="match status" value="1"/>
</dbReference>
<dbReference type="PANTHER" id="PTHR43566">
    <property type="entry name" value="CONSERVED PROTEIN"/>
    <property type="match status" value="1"/>
</dbReference>
<reference evidence="2 3" key="1">
    <citation type="journal article" date="2023" name="Microorganisms">
        <title>Thiorhodovibrio frisius and Trv. litoralis spp. nov., Two Novel Members from a Clade of Fastidious Purple Sulfur Bacteria That Exhibit Unique Red-Shifted Light-Harvesting Capabilities.</title>
        <authorList>
            <person name="Methner A."/>
            <person name="Kuzyk S.B."/>
            <person name="Petersen J."/>
            <person name="Bauer S."/>
            <person name="Brinkmann H."/>
            <person name="Sichau K."/>
            <person name="Wanner G."/>
            <person name="Wolf J."/>
            <person name="Neumann-Schaal M."/>
            <person name="Henke P."/>
            <person name="Tank M."/>
            <person name="Sproer C."/>
            <person name="Bunk B."/>
            <person name="Overmann J."/>
        </authorList>
    </citation>
    <scope>NUCLEOTIDE SEQUENCE [LARGE SCALE GENOMIC DNA]</scope>
    <source>
        <strain evidence="2 3">DSM 6702</strain>
    </source>
</reference>
<evidence type="ECO:0000313" key="3">
    <source>
        <dbReference type="Proteomes" id="UP001432180"/>
    </source>
</evidence>
<dbReference type="PANTHER" id="PTHR43566:SF2">
    <property type="entry name" value="DUF4143 DOMAIN-CONTAINING PROTEIN"/>
    <property type="match status" value="1"/>
</dbReference>
<dbReference type="EMBL" id="CP121472">
    <property type="protein sequence ID" value="WPL17720.1"/>
    <property type="molecule type" value="Genomic_DNA"/>
</dbReference>
<name>A0ABZ0S9L3_9GAMM</name>
<feature type="domain" description="DUF4143" evidence="1">
    <location>
        <begin position="1"/>
        <end position="127"/>
    </location>
</feature>
<gene>
    <name evidence="2" type="ORF">Thiowin_02759</name>
</gene>
<organism evidence="2 3">
    <name type="scientific">Thiorhodovibrio winogradskyi</name>
    <dbReference type="NCBI Taxonomy" id="77007"/>
    <lineage>
        <taxon>Bacteria</taxon>
        <taxon>Pseudomonadati</taxon>
        <taxon>Pseudomonadota</taxon>
        <taxon>Gammaproteobacteria</taxon>
        <taxon>Chromatiales</taxon>
        <taxon>Chromatiaceae</taxon>
        <taxon>Thiorhodovibrio</taxon>
    </lineage>
</organism>
<dbReference type="InterPro" id="IPR025420">
    <property type="entry name" value="DUF4143"/>
</dbReference>
<dbReference type="Proteomes" id="UP001432180">
    <property type="component" value="Chromosome"/>
</dbReference>
<keyword evidence="3" id="KW-1185">Reference proteome</keyword>
<evidence type="ECO:0000313" key="2">
    <source>
        <dbReference type="EMBL" id="WPL17720.1"/>
    </source>
</evidence>
<proteinExistence type="predicted"/>